<proteinExistence type="predicted"/>
<dbReference type="SMART" id="SM00448">
    <property type="entry name" value="REC"/>
    <property type="match status" value="1"/>
</dbReference>
<protein>
    <submittedName>
        <fullName evidence="6">DNA-binding response regulator</fullName>
    </submittedName>
</protein>
<evidence type="ECO:0000259" key="5">
    <source>
        <dbReference type="PROSITE" id="PS50110"/>
    </source>
</evidence>
<keyword evidence="2 6" id="KW-0238">DNA-binding</keyword>
<dbReference type="Gene3D" id="3.40.50.2300">
    <property type="match status" value="1"/>
</dbReference>
<evidence type="ECO:0000313" key="7">
    <source>
        <dbReference type="Proteomes" id="UP000245370"/>
    </source>
</evidence>
<dbReference type="EMBL" id="QFRJ01000008">
    <property type="protein sequence ID" value="PWH85156.1"/>
    <property type="molecule type" value="Genomic_DNA"/>
</dbReference>
<dbReference type="Proteomes" id="UP000245370">
    <property type="component" value="Unassembled WGS sequence"/>
</dbReference>
<feature type="modified residue" description="4-aspartylphosphate" evidence="3">
    <location>
        <position position="53"/>
    </location>
</feature>
<keyword evidence="1 3" id="KW-0597">Phosphoprotein</keyword>
<dbReference type="AlphaFoldDB" id="A0A2U2XBI4"/>
<dbReference type="InterPro" id="IPR011006">
    <property type="entry name" value="CheY-like_superfamily"/>
</dbReference>
<organism evidence="6 7">
    <name type="scientific">Brumimicrobium oceani</name>
    <dbReference type="NCBI Taxonomy" id="2100725"/>
    <lineage>
        <taxon>Bacteria</taxon>
        <taxon>Pseudomonadati</taxon>
        <taxon>Bacteroidota</taxon>
        <taxon>Flavobacteriia</taxon>
        <taxon>Flavobacteriales</taxon>
        <taxon>Crocinitomicaceae</taxon>
        <taxon>Brumimicrobium</taxon>
    </lineage>
</organism>
<dbReference type="SUPFAM" id="SSF52172">
    <property type="entry name" value="CheY-like"/>
    <property type="match status" value="1"/>
</dbReference>
<dbReference type="SMART" id="SM00421">
    <property type="entry name" value="HTH_LUXR"/>
    <property type="match status" value="1"/>
</dbReference>
<dbReference type="InterPro" id="IPR039420">
    <property type="entry name" value="WalR-like"/>
</dbReference>
<dbReference type="GO" id="GO:0000160">
    <property type="term" value="P:phosphorelay signal transduction system"/>
    <property type="evidence" value="ECO:0007669"/>
    <property type="project" value="InterPro"/>
</dbReference>
<dbReference type="Pfam" id="PF00196">
    <property type="entry name" value="GerE"/>
    <property type="match status" value="1"/>
</dbReference>
<evidence type="ECO:0000313" key="6">
    <source>
        <dbReference type="EMBL" id="PWH85156.1"/>
    </source>
</evidence>
<evidence type="ECO:0000256" key="3">
    <source>
        <dbReference type="PROSITE-ProRule" id="PRU00169"/>
    </source>
</evidence>
<dbReference type="InterPro" id="IPR001789">
    <property type="entry name" value="Sig_transdc_resp-reg_receiver"/>
</dbReference>
<dbReference type="CDD" id="cd17535">
    <property type="entry name" value="REC_NarL-like"/>
    <property type="match status" value="1"/>
</dbReference>
<evidence type="ECO:0000256" key="2">
    <source>
        <dbReference type="ARBA" id="ARBA00023125"/>
    </source>
</evidence>
<dbReference type="CDD" id="cd06170">
    <property type="entry name" value="LuxR_C_like"/>
    <property type="match status" value="1"/>
</dbReference>
<dbReference type="PROSITE" id="PS50043">
    <property type="entry name" value="HTH_LUXR_2"/>
    <property type="match status" value="1"/>
</dbReference>
<dbReference type="GO" id="GO:0003677">
    <property type="term" value="F:DNA binding"/>
    <property type="evidence" value="ECO:0007669"/>
    <property type="project" value="UniProtKB-KW"/>
</dbReference>
<accession>A0A2U2XBI4</accession>
<sequence>MPRIVIADDHPLLLEGLYNHLIKLGYTNLSKAVDGSEALRLIQEEQADIAILDIEMPFMDGLSVAKHCQEQDSTTKFIILSYHKEPEFIVQAKSLNIAGYILKEDVLSEIANCIRTIIDGEQYYSKVFKILEEGKVKTSLNLLENLSPSELKILKLIAQSYSTRDISKQLFISERTVEKHRSNIIIKLNLKGKTNSLFAWAIKNKGVI</sequence>
<dbReference type="RefSeq" id="WP_109359858.1">
    <property type="nucleotide sequence ID" value="NZ_QFRJ01000008.1"/>
</dbReference>
<comment type="caution">
    <text evidence="6">The sequence shown here is derived from an EMBL/GenBank/DDBJ whole genome shotgun (WGS) entry which is preliminary data.</text>
</comment>
<dbReference type="GO" id="GO:0006355">
    <property type="term" value="P:regulation of DNA-templated transcription"/>
    <property type="evidence" value="ECO:0007669"/>
    <property type="project" value="InterPro"/>
</dbReference>
<dbReference type="InterPro" id="IPR036388">
    <property type="entry name" value="WH-like_DNA-bd_sf"/>
</dbReference>
<evidence type="ECO:0000259" key="4">
    <source>
        <dbReference type="PROSITE" id="PS50043"/>
    </source>
</evidence>
<dbReference type="PANTHER" id="PTHR43214">
    <property type="entry name" value="TWO-COMPONENT RESPONSE REGULATOR"/>
    <property type="match status" value="1"/>
</dbReference>
<evidence type="ECO:0000256" key="1">
    <source>
        <dbReference type="ARBA" id="ARBA00022553"/>
    </source>
</evidence>
<dbReference type="InterPro" id="IPR058245">
    <property type="entry name" value="NreC/VraR/RcsB-like_REC"/>
</dbReference>
<feature type="domain" description="Response regulatory" evidence="5">
    <location>
        <begin position="3"/>
        <end position="118"/>
    </location>
</feature>
<dbReference type="PRINTS" id="PR00038">
    <property type="entry name" value="HTHLUXR"/>
</dbReference>
<reference evidence="6 7" key="2">
    <citation type="submission" date="2018-05" db="EMBL/GenBank/DDBJ databases">
        <authorList>
            <person name="Lanie J.A."/>
            <person name="Ng W.-L."/>
            <person name="Kazmierczak K.M."/>
            <person name="Andrzejewski T.M."/>
            <person name="Davidsen T.M."/>
            <person name="Wayne K.J."/>
            <person name="Tettelin H."/>
            <person name="Glass J.I."/>
            <person name="Rusch D."/>
            <person name="Podicherti R."/>
            <person name="Tsui H.-C.T."/>
            <person name="Winkler M.E."/>
        </authorList>
    </citation>
    <scope>NUCLEOTIDE SEQUENCE [LARGE SCALE GENOMIC DNA]</scope>
    <source>
        <strain evidence="6 7">C305</strain>
    </source>
</reference>
<name>A0A2U2XBI4_9FLAO</name>
<dbReference type="Pfam" id="PF00072">
    <property type="entry name" value="Response_reg"/>
    <property type="match status" value="1"/>
</dbReference>
<reference evidence="6 7" key="1">
    <citation type="submission" date="2018-05" db="EMBL/GenBank/DDBJ databases">
        <title>Brumimicrobium oceani sp. nov., isolated from coastal sediment.</title>
        <authorList>
            <person name="Kou Y."/>
        </authorList>
    </citation>
    <scope>NUCLEOTIDE SEQUENCE [LARGE SCALE GENOMIC DNA]</scope>
    <source>
        <strain evidence="6 7">C305</strain>
    </source>
</reference>
<gene>
    <name evidence="6" type="ORF">DIT68_11000</name>
</gene>
<dbReference type="Gene3D" id="1.10.10.10">
    <property type="entry name" value="Winged helix-like DNA-binding domain superfamily/Winged helix DNA-binding domain"/>
    <property type="match status" value="1"/>
</dbReference>
<feature type="domain" description="HTH luxR-type" evidence="4">
    <location>
        <begin position="139"/>
        <end position="205"/>
    </location>
</feature>
<dbReference type="InterPro" id="IPR000792">
    <property type="entry name" value="Tscrpt_reg_LuxR_C"/>
</dbReference>
<keyword evidence="7" id="KW-1185">Reference proteome</keyword>
<dbReference type="PROSITE" id="PS50110">
    <property type="entry name" value="RESPONSE_REGULATORY"/>
    <property type="match status" value="1"/>
</dbReference>
<dbReference type="OrthoDB" id="9795108at2"/>